<dbReference type="SUPFAM" id="SSF55424">
    <property type="entry name" value="FAD/NAD-linked reductases, dimerisation (C-terminal) domain"/>
    <property type="match status" value="1"/>
</dbReference>
<dbReference type="Proteomes" id="UP001564626">
    <property type="component" value="Unassembled WGS sequence"/>
</dbReference>
<dbReference type="EMBL" id="JBGEHV010000013">
    <property type="protein sequence ID" value="MEY8039687.1"/>
    <property type="molecule type" value="Genomic_DNA"/>
</dbReference>
<evidence type="ECO:0000256" key="4">
    <source>
        <dbReference type="ARBA" id="ARBA00023002"/>
    </source>
</evidence>
<evidence type="ECO:0000256" key="3">
    <source>
        <dbReference type="ARBA" id="ARBA00022827"/>
    </source>
</evidence>
<evidence type="ECO:0000256" key="2">
    <source>
        <dbReference type="ARBA" id="ARBA00022630"/>
    </source>
</evidence>
<dbReference type="PANTHER" id="PTHR43557:SF2">
    <property type="entry name" value="RIESKE DOMAIN-CONTAINING PROTEIN-RELATED"/>
    <property type="match status" value="1"/>
</dbReference>
<keyword evidence="3" id="KW-0274">FAD</keyword>
<dbReference type="InterPro" id="IPR016156">
    <property type="entry name" value="FAD/NAD-linked_Rdtase_dimer_sf"/>
</dbReference>
<sequence>MAKSETFVIVGAGLAGAKGAEALREQGFDGRIVLLGAERRRPYQRPPLSKGYLMGTEDFEVAHVHRPDWYAEHDVELRTRTEVTGLDRAAHRLALADGSALDYDKLLLTTGARPRTLPVPGAGSALHLRTGLDSERLRATLAQIRRLVVVGAGWLGLEVAAAARTNGVRVSVVDIAELPMQPALGREVGEVFARLHESNGVDFHLATGVEEITTDDGRATGVRLSGGLRLAADAVVVAVGVEPETGLAERAGLRVDDGIVVDSALRTEDPDVVAAGDVANAFHPVLGRWLRVEHWATARDQPATAAATMLGGAGRYAELPYAFTDQYDLGMEYLGHAAPGDYDQVLFRGDVDRQEFIAFWLDNGRVLAGMNVNTPDVGHQIGTLISSGAMVDTARLADPDVHLDEFIAR</sequence>
<comment type="caution">
    <text evidence="7">The sequence shown here is derived from an EMBL/GenBank/DDBJ whole genome shotgun (WGS) entry which is preliminary data.</text>
</comment>
<dbReference type="PRINTS" id="PR00411">
    <property type="entry name" value="PNDRDTASEI"/>
</dbReference>
<comment type="cofactor">
    <cofactor evidence="1">
        <name>FAD</name>
        <dbReference type="ChEBI" id="CHEBI:57692"/>
    </cofactor>
</comment>
<dbReference type="PRINTS" id="PR00368">
    <property type="entry name" value="FADPNR"/>
</dbReference>
<evidence type="ECO:0000313" key="8">
    <source>
        <dbReference type="Proteomes" id="UP001564626"/>
    </source>
</evidence>
<dbReference type="Gene3D" id="3.30.390.30">
    <property type="match status" value="1"/>
</dbReference>
<accession>A0ABV4CHV2</accession>
<name>A0ABV4CHV2_9PSEU</name>
<proteinExistence type="predicted"/>
<gene>
    <name evidence="7" type="ORF">AB8O55_09795</name>
</gene>
<keyword evidence="2" id="KW-0285">Flavoprotein</keyword>
<dbReference type="InterPro" id="IPR023753">
    <property type="entry name" value="FAD/NAD-binding_dom"/>
</dbReference>
<reference evidence="7 8" key="1">
    <citation type="submission" date="2024-08" db="EMBL/GenBank/DDBJ databases">
        <title>Genome mining of Saccharopolyspora cebuensis PGLac3 from Nigerian medicinal plant.</title>
        <authorList>
            <person name="Ezeobiora C.E."/>
            <person name="Igbokwe N.H."/>
            <person name="Amin D.H."/>
            <person name="Mendie U.E."/>
        </authorList>
    </citation>
    <scope>NUCLEOTIDE SEQUENCE [LARGE SCALE GENOMIC DNA]</scope>
    <source>
        <strain evidence="7 8">PGLac3</strain>
    </source>
</reference>
<dbReference type="Gene3D" id="3.50.50.60">
    <property type="entry name" value="FAD/NAD(P)-binding domain"/>
    <property type="match status" value="2"/>
</dbReference>
<keyword evidence="8" id="KW-1185">Reference proteome</keyword>
<dbReference type="SUPFAM" id="SSF51905">
    <property type="entry name" value="FAD/NAD(P)-binding domain"/>
    <property type="match status" value="1"/>
</dbReference>
<evidence type="ECO:0000313" key="7">
    <source>
        <dbReference type="EMBL" id="MEY8039687.1"/>
    </source>
</evidence>
<dbReference type="InterPro" id="IPR050446">
    <property type="entry name" value="FAD-oxidoreductase/Apoptosis"/>
</dbReference>
<evidence type="ECO:0000259" key="5">
    <source>
        <dbReference type="Pfam" id="PF07992"/>
    </source>
</evidence>
<feature type="domain" description="FAD/NAD(P)-binding" evidence="5">
    <location>
        <begin position="7"/>
        <end position="301"/>
    </location>
</feature>
<protein>
    <submittedName>
        <fullName evidence="7">NAD(P)/FAD-dependent oxidoreductase</fullName>
    </submittedName>
</protein>
<evidence type="ECO:0000256" key="1">
    <source>
        <dbReference type="ARBA" id="ARBA00001974"/>
    </source>
</evidence>
<keyword evidence="4" id="KW-0560">Oxidoreductase</keyword>
<feature type="domain" description="Reductase C-terminal" evidence="6">
    <location>
        <begin position="324"/>
        <end position="406"/>
    </location>
</feature>
<dbReference type="RefSeq" id="WP_345358324.1">
    <property type="nucleotide sequence ID" value="NZ_BAABII010000003.1"/>
</dbReference>
<evidence type="ECO:0000259" key="6">
    <source>
        <dbReference type="Pfam" id="PF14759"/>
    </source>
</evidence>
<dbReference type="PANTHER" id="PTHR43557">
    <property type="entry name" value="APOPTOSIS-INDUCING FACTOR 1"/>
    <property type="match status" value="1"/>
</dbReference>
<dbReference type="Pfam" id="PF07992">
    <property type="entry name" value="Pyr_redox_2"/>
    <property type="match status" value="1"/>
</dbReference>
<dbReference type="InterPro" id="IPR036188">
    <property type="entry name" value="FAD/NAD-bd_sf"/>
</dbReference>
<dbReference type="InterPro" id="IPR028202">
    <property type="entry name" value="Reductase_C"/>
</dbReference>
<dbReference type="Pfam" id="PF14759">
    <property type="entry name" value="Reductase_C"/>
    <property type="match status" value="1"/>
</dbReference>
<organism evidence="7 8">
    <name type="scientific">Saccharopolyspora cebuensis</name>
    <dbReference type="NCBI Taxonomy" id="418759"/>
    <lineage>
        <taxon>Bacteria</taxon>
        <taxon>Bacillati</taxon>
        <taxon>Actinomycetota</taxon>
        <taxon>Actinomycetes</taxon>
        <taxon>Pseudonocardiales</taxon>
        <taxon>Pseudonocardiaceae</taxon>
        <taxon>Saccharopolyspora</taxon>
    </lineage>
</organism>